<feature type="domain" description="Gfo/Idh/MocA-like oxidoreductase N-terminal" evidence="1">
    <location>
        <begin position="3"/>
        <end position="130"/>
    </location>
</feature>
<keyword evidence="3" id="KW-1185">Reference proteome</keyword>
<dbReference type="InterPro" id="IPR000683">
    <property type="entry name" value="Gfo/Idh/MocA-like_OxRdtase_N"/>
</dbReference>
<reference evidence="3" key="1">
    <citation type="journal article" date="2019" name="Int. J. Syst. Evol. Microbiol.">
        <title>The Global Catalogue of Microorganisms (GCM) 10K type strain sequencing project: providing services to taxonomists for standard genome sequencing and annotation.</title>
        <authorList>
            <consortium name="The Broad Institute Genomics Platform"/>
            <consortium name="The Broad Institute Genome Sequencing Center for Infectious Disease"/>
            <person name="Wu L."/>
            <person name="Ma J."/>
        </authorList>
    </citation>
    <scope>NUCLEOTIDE SEQUENCE [LARGE SCALE GENOMIC DNA]</scope>
    <source>
        <strain evidence="3">KCTC 42195</strain>
    </source>
</reference>
<organism evidence="2 3">
    <name type="scientific">Vogesella amnigena</name>
    <dbReference type="NCBI Taxonomy" id="1507449"/>
    <lineage>
        <taxon>Bacteria</taxon>
        <taxon>Pseudomonadati</taxon>
        <taxon>Pseudomonadota</taxon>
        <taxon>Betaproteobacteria</taxon>
        <taxon>Neisseriales</taxon>
        <taxon>Chromobacteriaceae</taxon>
        <taxon>Vogesella</taxon>
    </lineage>
</organism>
<dbReference type="Pfam" id="PF01408">
    <property type="entry name" value="GFO_IDH_MocA"/>
    <property type="match status" value="1"/>
</dbReference>
<protein>
    <submittedName>
        <fullName evidence="2">Gfo/Idh/MocA family oxidoreductase</fullName>
    </submittedName>
</protein>
<dbReference type="SUPFAM" id="SSF51735">
    <property type="entry name" value="NAD(P)-binding Rossmann-fold domains"/>
    <property type="match status" value="1"/>
</dbReference>
<dbReference type="InterPro" id="IPR036291">
    <property type="entry name" value="NAD(P)-bd_dom_sf"/>
</dbReference>
<evidence type="ECO:0000259" key="1">
    <source>
        <dbReference type="Pfam" id="PF01408"/>
    </source>
</evidence>
<proteinExistence type="predicted"/>
<evidence type="ECO:0000313" key="3">
    <source>
        <dbReference type="Proteomes" id="UP001595636"/>
    </source>
</evidence>
<name>A0ABV7TUA6_9NEIS</name>
<sequence length="325" mass="36322">MYRVAVIGAGQLGSRHLQGLSQVSPACEIFVVDPSTTSLDVARKRFAEVATVRSENKMISYHTSMEELPTTLDYVVVATNADIRLNVMRALLAKRRVGSLLLEKVLFQYIEDYQAAEKMLFEKNVQVWVNCPRRIWAIYRMIHDFFAGDTLRYFQVRGGAWGLGCNSVHYLDLLAWLTKSAPSNFTAAGLDKKIINSKRLGFFEFTGTLQGDCGDALFEITSLVNSNLPSLLTIRSDFKTCIIDEGSKRAYFLEHSNGRSYSIENFDIPPISSLSTEIAEQILLQNKSGLPSYQESKAYHLPFIASLGEFAAKSVGTPPNFCKIT</sequence>
<dbReference type="RefSeq" id="WP_390278856.1">
    <property type="nucleotide sequence ID" value="NZ_JBHRYH010000018.1"/>
</dbReference>
<dbReference type="PANTHER" id="PTHR43377">
    <property type="entry name" value="BILIVERDIN REDUCTASE A"/>
    <property type="match status" value="1"/>
</dbReference>
<dbReference type="InterPro" id="IPR051450">
    <property type="entry name" value="Gfo/Idh/MocA_Oxidoreductases"/>
</dbReference>
<accession>A0ABV7TUA6</accession>
<dbReference type="Gene3D" id="3.40.50.720">
    <property type="entry name" value="NAD(P)-binding Rossmann-like Domain"/>
    <property type="match status" value="1"/>
</dbReference>
<gene>
    <name evidence="2" type="ORF">ACFOKJ_09145</name>
</gene>
<comment type="caution">
    <text evidence="2">The sequence shown here is derived from an EMBL/GenBank/DDBJ whole genome shotgun (WGS) entry which is preliminary data.</text>
</comment>
<dbReference type="EMBL" id="JBHRYH010000018">
    <property type="protein sequence ID" value="MFC3626295.1"/>
    <property type="molecule type" value="Genomic_DNA"/>
</dbReference>
<evidence type="ECO:0000313" key="2">
    <source>
        <dbReference type="EMBL" id="MFC3626295.1"/>
    </source>
</evidence>
<dbReference type="Proteomes" id="UP001595636">
    <property type="component" value="Unassembled WGS sequence"/>
</dbReference>
<dbReference type="PANTHER" id="PTHR43377:SF1">
    <property type="entry name" value="BILIVERDIN REDUCTASE A"/>
    <property type="match status" value="1"/>
</dbReference>